<evidence type="ECO:0000256" key="7">
    <source>
        <dbReference type="SAM" id="MobiDB-lite"/>
    </source>
</evidence>
<dbReference type="Gene3D" id="3.30.420.10">
    <property type="entry name" value="Ribonuclease H-like superfamily/Ribonuclease H"/>
    <property type="match status" value="1"/>
</dbReference>
<comment type="subcellular location">
    <subcellularLocation>
        <location evidence="1">Nucleus</location>
    </subcellularLocation>
</comment>
<evidence type="ECO:0000256" key="5">
    <source>
        <dbReference type="ARBA" id="ARBA00022839"/>
    </source>
</evidence>
<feature type="region of interest" description="Disordered" evidence="7">
    <location>
        <begin position="17"/>
        <end position="45"/>
    </location>
</feature>
<dbReference type="Proteomes" id="UP000717996">
    <property type="component" value="Unassembled WGS sequence"/>
</dbReference>
<organism evidence="9 10">
    <name type="scientific">Rhizopus oryzae</name>
    <name type="common">Mucormycosis agent</name>
    <name type="synonym">Rhizopus arrhizus var. delemar</name>
    <dbReference type="NCBI Taxonomy" id="64495"/>
    <lineage>
        <taxon>Eukaryota</taxon>
        <taxon>Fungi</taxon>
        <taxon>Fungi incertae sedis</taxon>
        <taxon>Mucoromycota</taxon>
        <taxon>Mucoromycotina</taxon>
        <taxon>Mucoromycetes</taxon>
        <taxon>Mucorales</taxon>
        <taxon>Mucorineae</taxon>
        <taxon>Rhizopodaceae</taxon>
        <taxon>Rhizopus</taxon>
    </lineage>
</organism>
<dbReference type="SUPFAM" id="SSF53098">
    <property type="entry name" value="Ribonuclease H-like"/>
    <property type="match status" value="1"/>
</dbReference>
<sequence length="595" mass="68075">MSTDSLALETTACEKRKEISEKDETRESVNCKKPKMNKDDQAKKKHKKILNKARALGMAHEIKDDQVIVYPKLILKQMRGYASMKDVRKLIFSALKMGKQTPFAELPEFTGVQPIEKVILIDVPILDPNALNLPLETTWVSKLDTPEVYEEIMSSPIQEYVDKEGIISFVSAVGFDQYKRVGNRFMDLLEMPLSKSDLKKKREEEEKEPEGSLSIAPEALILTAEELKLEDFPIHSSLDSNSVLEDSWVETTTGKSSDVKKLVALDCEMCKTVNGYAITRVALIDQNHNVLLNELVKPTEEITDYVTHISGVSEEMLMEITTSLADIQKKLLGFIDGDTVIVGHGLMNDLKCLKMKHPYIIDTSIIYHHKNGPPYKPSLKDLATRYLKRSIQVERAEGHDPCEDAIASLELLERKLRYGMNYGHTGLSQTETILAYLDRQGQQAAIIECNAELSIAMKRMLTQNIEKEYFPEDTDEKVCERIIDLHPSKKFIFARLDLPQETEQARQEEFSLLFKKIYRQAEPQTVFCITTGYRTNQQREELREKRIQYKKNLKKMGLESIPEKERWSQADELVLDQIADATRRGLVFINVKNPL</sequence>
<dbReference type="InterPro" id="IPR036397">
    <property type="entry name" value="RNaseH_sf"/>
</dbReference>
<accession>A0A9P6YKN4</accession>
<comment type="similarity">
    <text evidence="2">Belongs to the REXO1/REXO3 family.</text>
</comment>
<dbReference type="Pfam" id="PF00929">
    <property type="entry name" value="RNase_T"/>
    <property type="match status" value="1"/>
</dbReference>
<dbReference type="SMART" id="SM00479">
    <property type="entry name" value="EXOIII"/>
    <property type="match status" value="1"/>
</dbReference>
<evidence type="ECO:0000313" key="9">
    <source>
        <dbReference type="EMBL" id="KAG1551001.1"/>
    </source>
</evidence>
<dbReference type="OrthoDB" id="206335at2759"/>
<dbReference type="InterPro" id="IPR034922">
    <property type="entry name" value="REX1-like_exo"/>
</dbReference>
<name>A0A9P6YKN4_RHIOR</name>
<dbReference type="PANTHER" id="PTHR12801:SF115">
    <property type="entry name" value="FI18136P1-RELATED"/>
    <property type="match status" value="1"/>
</dbReference>
<keyword evidence="6" id="KW-0539">Nucleus</keyword>
<reference evidence="9" key="1">
    <citation type="journal article" date="2020" name="Microb. Genom.">
        <title>Genetic diversity of clinical and environmental Mucorales isolates obtained from an investigation of mucormycosis cases among solid organ transplant recipients.</title>
        <authorList>
            <person name="Nguyen M.H."/>
            <person name="Kaul D."/>
            <person name="Muto C."/>
            <person name="Cheng S.J."/>
            <person name="Richter R.A."/>
            <person name="Bruno V.M."/>
            <person name="Liu G."/>
            <person name="Beyhan S."/>
            <person name="Sundermann A.J."/>
            <person name="Mounaud S."/>
            <person name="Pasculle A.W."/>
            <person name="Nierman W.C."/>
            <person name="Driscoll E."/>
            <person name="Cumbie R."/>
            <person name="Clancy C.J."/>
            <person name="Dupont C.L."/>
        </authorList>
    </citation>
    <scope>NUCLEOTIDE SEQUENCE</scope>
    <source>
        <strain evidence="9">GL16</strain>
    </source>
</reference>
<gene>
    <name evidence="9" type="ORF">G6F51_002112</name>
</gene>
<evidence type="ECO:0000256" key="1">
    <source>
        <dbReference type="ARBA" id="ARBA00004123"/>
    </source>
</evidence>
<keyword evidence="4" id="KW-0378">Hydrolase</keyword>
<evidence type="ECO:0000256" key="2">
    <source>
        <dbReference type="ARBA" id="ARBA00006357"/>
    </source>
</evidence>
<evidence type="ECO:0000313" key="10">
    <source>
        <dbReference type="Proteomes" id="UP000717996"/>
    </source>
</evidence>
<dbReference type="GO" id="GO:0010629">
    <property type="term" value="P:negative regulation of gene expression"/>
    <property type="evidence" value="ECO:0007669"/>
    <property type="project" value="UniProtKB-ARBA"/>
</dbReference>
<dbReference type="EMBL" id="JAANIT010000174">
    <property type="protein sequence ID" value="KAG1551001.1"/>
    <property type="molecule type" value="Genomic_DNA"/>
</dbReference>
<evidence type="ECO:0000256" key="4">
    <source>
        <dbReference type="ARBA" id="ARBA00022801"/>
    </source>
</evidence>
<dbReference type="InterPro" id="IPR013520">
    <property type="entry name" value="Ribonucl_H"/>
</dbReference>
<dbReference type="CDD" id="cd06145">
    <property type="entry name" value="REX1_like"/>
    <property type="match status" value="1"/>
</dbReference>
<dbReference type="AlphaFoldDB" id="A0A9P6YKN4"/>
<proteinExistence type="inferred from homology"/>
<keyword evidence="3" id="KW-0540">Nuclease</keyword>
<evidence type="ECO:0000256" key="3">
    <source>
        <dbReference type="ARBA" id="ARBA00022722"/>
    </source>
</evidence>
<dbReference type="GO" id="GO:0004527">
    <property type="term" value="F:exonuclease activity"/>
    <property type="evidence" value="ECO:0007669"/>
    <property type="project" value="UniProtKB-KW"/>
</dbReference>
<feature type="domain" description="Exonuclease" evidence="8">
    <location>
        <begin position="261"/>
        <end position="421"/>
    </location>
</feature>
<dbReference type="GO" id="GO:0003676">
    <property type="term" value="F:nucleic acid binding"/>
    <property type="evidence" value="ECO:0007669"/>
    <property type="project" value="InterPro"/>
</dbReference>
<keyword evidence="5" id="KW-0269">Exonuclease</keyword>
<dbReference type="InterPro" id="IPR047021">
    <property type="entry name" value="REXO1/3/4-like"/>
</dbReference>
<dbReference type="InterPro" id="IPR012337">
    <property type="entry name" value="RNaseH-like_sf"/>
</dbReference>
<dbReference type="OMA" id="IPMEERW"/>
<feature type="compositionally biased region" description="Basic and acidic residues" evidence="7">
    <location>
        <begin position="17"/>
        <end position="42"/>
    </location>
</feature>
<dbReference type="PANTHER" id="PTHR12801">
    <property type="entry name" value="RNA EXONUCLEASE REXO1 / RECO3 FAMILY MEMBER-RELATED"/>
    <property type="match status" value="1"/>
</dbReference>
<dbReference type="FunFam" id="3.30.420.10:FF:000031">
    <property type="entry name" value="RNA exonuclease 1"/>
    <property type="match status" value="1"/>
</dbReference>
<dbReference type="GO" id="GO:0005634">
    <property type="term" value="C:nucleus"/>
    <property type="evidence" value="ECO:0007669"/>
    <property type="project" value="UniProtKB-SubCell"/>
</dbReference>
<evidence type="ECO:0000259" key="8">
    <source>
        <dbReference type="SMART" id="SM00479"/>
    </source>
</evidence>
<protein>
    <recommendedName>
        <fullName evidence="8">Exonuclease domain-containing protein</fullName>
    </recommendedName>
</protein>
<evidence type="ECO:0000256" key="6">
    <source>
        <dbReference type="ARBA" id="ARBA00023242"/>
    </source>
</evidence>
<comment type="caution">
    <text evidence="9">The sequence shown here is derived from an EMBL/GenBank/DDBJ whole genome shotgun (WGS) entry which is preliminary data.</text>
</comment>